<reference evidence="2" key="1">
    <citation type="submission" date="2012-05" db="EMBL/GenBank/DDBJ databases">
        <authorList>
            <person name="Krishnakumar V."/>
            <person name="Cheung F."/>
            <person name="Xiao Y."/>
            <person name="Chan A."/>
            <person name="Moskal W.A."/>
            <person name="Town C.D."/>
        </authorList>
    </citation>
    <scope>NUCLEOTIDE SEQUENCE</scope>
</reference>
<dbReference type="AlphaFoldDB" id="I3S291"/>
<evidence type="ECO:0000313" key="2">
    <source>
        <dbReference type="EMBL" id="AFK34383.1"/>
    </source>
</evidence>
<organism evidence="2">
    <name type="scientific">Lotus japonicus</name>
    <name type="common">Lotus corniculatus var. japonicus</name>
    <dbReference type="NCBI Taxonomy" id="34305"/>
    <lineage>
        <taxon>Eukaryota</taxon>
        <taxon>Viridiplantae</taxon>
        <taxon>Streptophyta</taxon>
        <taxon>Embryophyta</taxon>
        <taxon>Tracheophyta</taxon>
        <taxon>Spermatophyta</taxon>
        <taxon>Magnoliopsida</taxon>
        <taxon>eudicotyledons</taxon>
        <taxon>Gunneridae</taxon>
        <taxon>Pentapetalae</taxon>
        <taxon>rosids</taxon>
        <taxon>fabids</taxon>
        <taxon>Fabales</taxon>
        <taxon>Fabaceae</taxon>
        <taxon>Papilionoideae</taxon>
        <taxon>50 kb inversion clade</taxon>
        <taxon>NPAAA clade</taxon>
        <taxon>Hologalegina</taxon>
        <taxon>robinioid clade</taxon>
        <taxon>Loteae</taxon>
        <taxon>Lotus</taxon>
    </lineage>
</organism>
<feature type="compositionally biased region" description="Basic and acidic residues" evidence="1">
    <location>
        <begin position="25"/>
        <end position="50"/>
    </location>
</feature>
<dbReference type="EMBL" id="BT134588">
    <property type="protein sequence ID" value="AFK34383.1"/>
    <property type="molecule type" value="mRNA"/>
</dbReference>
<evidence type="ECO:0000256" key="1">
    <source>
        <dbReference type="SAM" id="MobiDB-lite"/>
    </source>
</evidence>
<sequence length="74" mass="8208">MQAVLLTRAIMARTTLRGAKQVALETREEKASEDSIHDSAEAEKEHRNITEMEEAETSIARGTVATKPRGAEVW</sequence>
<protein>
    <submittedName>
        <fullName evidence="2">Uncharacterized protein</fullName>
    </submittedName>
</protein>
<accession>I3S291</accession>
<name>I3S291_LOTJA</name>
<proteinExistence type="evidence at transcript level"/>
<feature type="region of interest" description="Disordered" evidence="1">
    <location>
        <begin position="24"/>
        <end position="74"/>
    </location>
</feature>